<organism evidence="1 2">
    <name type="scientific">candidate division WOR-3 bacterium</name>
    <dbReference type="NCBI Taxonomy" id="2052148"/>
    <lineage>
        <taxon>Bacteria</taxon>
        <taxon>Bacteria division WOR-3</taxon>
    </lineage>
</organism>
<accession>A0A350HBD1</accession>
<dbReference type="Proteomes" id="UP000264062">
    <property type="component" value="Unassembled WGS sequence"/>
</dbReference>
<dbReference type="EMBL" id="DMZY01000196">
    <property type="protein sequence ID" value="HAV92847.1"/>
    <property type="molecule type" value="Genomic_DNA"/>
</dbReference>
<evidence type="ECO:0000313" key="2">
    <source>
        <dbReference type="Proteomes" id="UP000264062"/>
    </source>
</evidence>
<reference evidence="1 2" key="1">
    <citation type="journal article" date="2018" name="Nat. Biotechnol.">
        <title>A standardized bacterial taxonomy based on genome phylogeny substantially revises the tree of life.</title>
        <authorList>
            <person name="Parks D.H."/>
            <person name="Chuvochina M."/>
            <person name="Waite D.W."/>
            <person name="Rinke C."/>
            <person name="Skarshewski A."/>
            <person name="Chaumeil P.A."/>
            <person name="Hugenholtz P."/>
        </authorList>
    </citation>
    <scope>NUCLEOTIDE SEQUENCE [LARGE SCALE GENOMIC DNA]</scope>
    <source>
        <strain evidence="1">UBA9956</strain>
    </source>
</reference>
<sequence length="154" mass="18223">MDISAFEEVYDNSVEVILLKKPKLHIKIPDIPGLMILKLFSYSDNPGRRKDAEDIYFIMKYFEQTLEPEVFHTQYEHLLTKYEYDSKKISIAILGEQIKAILADDTLTKLKHIIFIEIEENSDYSLILKMRRHDDNSFEQMLNSMKILYNAIEQ</sequence>
<gene>
    <name evidence="1" type="ORF">DCW38_06675</name>
</gene>
<evidence type="ECO:0000313" key="1">
    <source>
        <dbReference type="EMBL" id="HAV92847.1"/>
    </source>
</evidence>
<dbReference type="AlphaFoldDB" id="A0A350HBD1"/>
<protein>
    <submittedName>
        <fullName evidence="1">Uncharacterized protein</fullName>
    </submittedName>
</protein>
<name>A0A350HBD1_UNCW3</name>
<comment type="caution">
    <text evidence="1">The sequence shown here is derived from an EMBL/GenBank/DDBJ whole genome shotgun (WGS) entry which is preliminary data.</text>
</comment>
<proteinExistence type="predicted"/>